<dbReference type="RefSeq" id="WP_133957691.1">
    <property type="nucleotide sequence ID" value="NZ_SORI01000009.1"/>
</dbReference>
<evidence type="ECO:0000313" key="7">
    <source>
        <dbReference type="Proteomes" id="UP000295066"/>
    </source>
</evidence>
<evidence type="ECO:0000256" key="2">
    <source>
        <dbReference type="ARBA" id="ARBA00023210"/>
    </source>
</evidence>
<dbReference type="GO" id="GO:1901891">
    <property type="term" value="P:regulation of cell septum assembly"/>
    <property type="evidence" value="ECO:0007669"/>
    <property type="project" value="InterPro"/>
</dbReference>
<dbReference type="PANTHER" id="PTHR34108">
    <property type="entry name" value="SEPTUM SITE-DETERMINING PROTEIN MINC"/>
    <property type="match status" value="1"/>
</dbReference>
<dbReference type="EMBL" id="SORI01000009">
    <property type="protein sequence ID" value="TDY60232.1"/>
    <property type="molecule type" value="Genomic_DNA"/>
</dbReference>
<accession>A0A4R8M7I6</accession>
<comment type="subunit">
    <text evidence="4">Interacts with MinD and FtsZ.</text>
</comment>
<dbReference type="InterPro" id="IPR036145">
    <property type="entry name" value="MinC_C_sf"/>
</dbReference>
<evidence type="ECO:0000256" key="4">
    <source>
        <dbReference type="HAMAP-Rule" id="MF_00267"/>
    </source>
</evidence>
<keyword evidence="1 4" id="KW-0132">Cell division</keyword>
<dbReference type="GO" id="GO:0000902">
    <property type="term" value="P:cell morphogenesis"/>
    <property type="evidence" value="ECO:0007669"/>
    <property type="project" value="InterPro"/>
</dbReference>
<organism evidence="6 7">
    <name type="scientific">Aminivibrio pyruvatiphilus</name>
    <dbReference type="NCBI Taxonomy" id="1005740"/>
    <lineage>
        <taxon>Bacteria</taxon>
        <taxon>Thermotogati</taxon>
        <taxon>Synergistota</taxon>
        <taxon>Synergistia</taxon>
        <taxon>Synergistales</taxon>
        <taxon>Aminobacteriaceae</taxon>
        <taxon>Aminivibrio</taxon>
    </lineage>
</organism>
<protein>
    <recommendedName>
        <fullName evidence="4">Probable septum site-determining protein MinC</fullName>
    </recommendedName>
</protein>
<reference evidence="6 7" key="1">
    <citation type="submission" date="2019-03" db="EMBL/GenBank/DDBJ databases">
        <title>Genomic Encyclopedia of Type Strains, Phase IV (KMG-IV): sequencing the most valuable type-strain genomes for metagenomic binning, comparative biology and taxonomic classification.</title>
        <authorList>
            <person name="Goeker M."/>
        </authorList>
    </citation>
    <scope>NUCLEOTIDE SEQUENCE [LARGE SCALE GENOMIC DNA]</scope>
    <source>
        <strain evidence="6 7">DSM 25964</strain>
    </source>
</reference>
<keyword evidence="3 4" id="KW-0131">Cell cycle</keyword>
<dbReference type="AlphaFoldDB" id="A0A4R8M7I6"/>
<dbReference type="SUPFAM" id="SSF63848">
    <property type="entry name" value="Cell-division inhibitor MinC, C-terminal domain"/>
    <property type="match status" value="1"/>
</dbReference>
<dbReference type="InterPro" id="IPR016098">
    <property type="entry name" value="CAP/MinC_C"/>
</dbReference>
<keyword evidence="7" id="KW-1185">Reference proteome</keyword>
<dbReference type="OrthoDB" id="9790810at2"/>
<dbReference type="PANTHER" id="PTHR34108:SF1">
    <property type="entry name" value="SEPTUM SITE-DETERMINING PROTEIN MINC"/>
    <property type="match status" value="1"/>
</dbReference>
<dbReference type="Pfam" id="PF03775">
    <property type="entry name" value="MinC_C"/>
    <property type="match status" value="1"/>
</dbReference>
<dbReference type="Gene3D" id="2.160.20.70">
    <property type="match status" value="1"/>
</dbReference>
<dbReference type="NCBIfam" id="TIGR01222">
    <property type="entry name" value="minC"/>
    <property type="match status" value="1"/>
</dbReference>
<feature type="domain" description="Septum formation inhibitor MinC C-terminal" evidence="5">
    <location>
        <begin position="131"/>
        <end position="228"/>
    </location>
</feature>
<evidence type="ECO:0000256" key="1">
    <source>
        <dbReference type="ARBA" id="ARBA00022618"/>
    </source>
</evidence>
<dbReference type="InterPro" id="IPR013033">
    <property type="entry name" value="MinC"/>
</dbReference>
<dbReference type="InterPro" id="IPR005526">
    <property type="entry name" value="Septum_form_inhib_MinC_C"/>
</dbReference>
<comment type="caution">
    <text evidence="6">The sequence shown here is derived from an EMBL/GenBank/DDBJ whole genome shotgun (WGS) entry which is preliminary data.</text>
</comment>
<evidence type="ECO:0000313" key="6">
    <source>
        <dbReference type="EMBL" id="TDY60232.1"/>
    </source>
</evidence>
<proteinExistence type="inferred from homology"/>
<comment type="similarity">
    <text evidence="4">Belongs to the MinC family.</text>
</comment>
<sequence length="233" mass="25250">MSDPLEHREAQAVSGEILLKGAGYGIRMIFPEAGNEDKLLSDLEKLFGEASLLSGNLGVVLDFQGRRVSRFFIQKLLSDFIWSRKIHVLSWISLDGETLDDLRSMGVATGEPVPERSGKKEKTSGGSLFLPRSLRSGQRVEHEGDVIVIGHVNDGAEVFASGSICVWGRLKGLAHAGLDGGEDHTVVAGLFEAKQVRVGGKVSSSLGSSMEWWGKPVIITLENNSLVVRELKL</sequence>
<name>A0A4R8M7I6_9BACT</name>
<comment type="function">
    <text evidence="4">Cell division inhibitor that blocks the formation of polar Z ring septums. Rapidly oscillates between the poles of the cell to destabilize FtsZ filaments that have formed before they mature into polar Z rings. Prevents FtsZ polymerization.</text>
</comment>
<dbReference type="GO" id="GO:0000917">
    <property type="term" value="P:division septum assembly"/>
    <property type="evidence" value="ECO:0007669"/>
    <property type="project" value="UniProtKB-KW"/>
</dbReference>
<dbReference type="Proteomes" id="UP000295066">
    <property type="component" value="Unassembled WGS sequence"/>
</dbReference>
<keyword evidence="2 4" id="KW-0717">Septation</keyword>
<dbReference type="HAMAP" id="MF_00267">
    <property type="entry name" value="MinC"/>
    <property type="match status" value="1"/>
</dbReference>
<evidence type="ECO:0000256" key="3">
    <source>
        <dbReference type="ARBA" id="ARBA00023306"/>
    </source>
</evidence>
<evidence type="ECO:0000259" key="5">
    <source>
        <dbReference type="Pfam" id="PF03775"/>
    </source>
</evidence>
<gene>
    <name evidence="4" type="primary">minC</name>
    <name evidence="6" type="ORF">C8D99_10988</name>
</gene>